<keyword evidence="4" id="KW-0808">Transferase</keyword>
<feature type="region of interest" description="Disordered" evidence="7">
    <location>
        <begin position="211"/>
        <end position="236"/>
    </location>
</feature>
<evidence type="ECO:0000256" key="4">
    <source>
        <dbReference type="ARBA" id="ARBA00022679"/>
    </source>
</evidence>
<evidence type="ECO:0000256" key="2">
    <source>
        <dbReference type="ARBA" id="ARBA00009836"/>
    </source>
</evidence>
<evidence type="ECO:0000256" key="3">
    <source>
        <dbReference type="ARBA" id="ARBA00012007"/>
    </source>
</evidence>
<dbReference type="EMBL" id="PQXL01000272">
    <property type="protein sequence ID" value="THV48027.1"/>
    <property type="molecule type" value="Genomic_DNA"/>
</dbReference>
<protein>
    <recommendedName>
        <fullName evidence="3">2'-phosphotransferase</fullName>
        <ecNumber evidence="3">2.7.1.160</ecNumber>
    </recommendedName>
</protein>
<dbReference type="Gene3D" id="3.20.170.30">
    <property type="match status" value="1"/>
</dbReference>
<evidence type="ECO:0000313" key="9">
    <source>
        <dbReference type="Proteomes" id="UP000308671"/>
    </source>
</evidence>
<name>A0A4S8QS44_9HELO</name>
<feature type="region of interest" description="Disordered" evidence="7">
    <location>
        <begin position="386"/>
        <end position="447"/>
    </location>
</feature>
<comment type="caution">
    <text evidence="8">The sequence shown here is derived from an EMBL/GenBank/DDBJ whole genome shotgun (WGS) entry which is preliminary data.</text>
</comment>
<dbReference type="SUPFAM" id="SSF56399">
    <property type="entry name" value="ADP-ribosylation"/>
    <property type="match status" value="1"/>
</dbReference>
<dbReference type="EC" id="2.7.1.160" evidence="3"/>
<dbReference type="InterPro" id="IPR042080">
    <property type="entry name" value="RNA_2'-PTrans_N"/>
</dbReference>
<evidence type="ECO:0000256" key="6">
    <source>
        <dbReference type="ARBA" id="ARBA00047949"/>
    </source>
</evidence>
<comment type="similarity">
    <text evidence="2">Belongs to the KptA/TPT1 family.</text>
</comment>
<feature type="region of interest" description="Disordered" evidence="7">
    <location>
        <begin position="78"/>
        <end position="104"/>
    </location>
</feature>
<dbReference type="AlphaFoldDB" id="A0A4S8QS44"/>
<dbReference type="PANTHER" id="PTHR12684:SF2">
    <property type="entry name" value="TRNA 2'-PHOSPHOTRANSFERASE 1"/>
    <property type="match status" value="1"/>
</dbReference>
<keyword evidence="9" id="KW-1185">Reference proteome</keyword>
<dbReference type="Proteomes" id="UP000308671">
    <property type="component" value="Unassembled WGS sequence"/>
</dbReference>
<dbReference type="Gene3D" id="1.10.10.970">
    <property type="entry name" value="RNA 2'-phosphotransferase, Tpt1/KptA family, N-terminal domain"/>
    <property type="match status" value="1"/>
</dbReference>
<organism evidence="8 9">
    <name type="scientific">Botrytis galanthina</name>
    <dbReference type="NCBI Taxonomy" id="278940"/>
    <lineage>
        <taxon>Eukaryota</taxon>
        <taxon>Fungi</taxon>
        <taxon>Dikarya</taxon>
        <taxon>Ascomycota</taxon>
        <taxon>Pezizomycotina</taxon>
        <taxon>Leotiomycetes</taxon>
        <taxon>Helotiales</taxon>
        <taxon>Sclerotiniaceae</taxon>
        <taxon>Botrytis</taxon>
    </lineage>
</organism>
<feature type="compositionally biased region" description="Gly residues" evidence="7">
    <location>
        <begin position="394"/>
        <end position="411"/>
    </location>
</feature>
<evidence type="ECO:0000256" key="1">
    <source>
        <dbReference type="ARBA" id="ARBA00003343"/>
    </source>
</evidence>
<comment type="function">
    <text evidence="1">Catalyzes the last step of tRNA splicing, the transfer of the splice junction 2'-phosphate from ligated tRNA to NAD to produce ADP-ribose 1''-2'' cyclic phosphate.</text>
</comment>
<dbReference type="OrthoDB" id="419694at2759"/>
<sequence length="447" mass="48532">MYKYKYKHFLRITLARNLGFAKIGLEYRYRYRYCDGGKSGLRNQIRSSSYDLGFGLALALGVRDRDRGVIGLYTYTSSQRGREREREREESARKMESGSASDVARWAEEGDVVEVEVGGGGNARDGKGGRGGRGKGKGRGAAAAAGGGSEKNREMLVSKALSKLLRHAAESEGVMLDGEGFARLDLVMQWPRLKSLKPTFADIRTAVTDNAKQRFSMKPNPSLPEPPSPSSENPEDWMIRANQGHSIAIDSAALLVPITLEAGNVPETCVHGTYFAFYEEIVKSGGLKKMGRNHVHFGTGVPEDGGVVSGMRGDAEVLIYVDVKRCLEEEPEMKWWVSENGVVLTEGDKEGVVGTRFWKRVEGRREGGLLWEDGVKVAELEEGLRNRKAPMGKSGRGGGEVRGRGGRGGGRGRGKEARGGRGGGRGGKSSDGNTEISIDETKPAEES</sequence>
<dbReference type="InterPro" id="IPR002745">
    <property type="entry name" value="Ptrans_KptA/Tpt1"/>
</dbReference>
<proteinExistence type="inferred from homology"/>
<evidence type="ECO:0000256" key="7">
    <source>
        <dbReference type="SAM" id="MobiDB-lite"/>
    </source>
</evidence>
<evidence type="ECO:0000256" key="5">
    <source>
        <dbReference type="ARBA" id="ARBA00023027"/>
    </source>
</evidence>
<dbReference type="PANTHER" id="PTHR12684">
    <property type="entry name" value="PUTATIVE PHOSPHOTRANSFERASE"/>
    <property type="match status" value="1"/>
</dbReference>
<comment type="catalytic activity">
    <reaction evidence="6">
        <text>2'-phospho-[ligated tRNA] + NAD(+) = mature tRNA + ADP-alpha-D-ribose 1'',2''-cyclic phosphate + nicotinamide</text>
        <dbReference type="Rhea" id="RHEA:23324"/>
        <dbReference type="Rhea" id="RHEA-COMP:11106"/>
        <dbReference type="Rhea" id="RHEA-COMP:11107"/>
        <dbReference type="ChEBI" id="CHEBI:17154"/>
        <dbReference type="ChEBI" id="CHEBI:57540"/>
        <dbReference type="ChEBI" id="CHEBI:76596"/>
        <dbReference type="ChEBI" id="CHEBI:82883"/>
        <dbReference type="ChEBI" id="CHEBI:85027"/>
        <dbReference type="EC" id="2.7.1.160"/>
    </reaction>
</comment>
<evidence type="ECO:0000313" key="8">
    <source>
        <dbReference type="EMBL" id="THV48027.1"/>
    </source>
</evidence>
<feature type="compositionally biased region" description="Gly residues" evidence="7">
    <location>
        <begin position="420"/>
        <end position="429"/>
    </location>
</feature>
<gene>
    <name evidence="8" type="ORF">BGAL_0272g00060</name>
</gene>
<dbReference type="GO" id="GO:0006388">
    <property type="term" value="P:tRNA splicing, via endonucleolytic cleavage and ligation"/>
    <property type="evidence" value="ECO:0007669"/>
    <property type="project" value="TreeGrafter"/>
</dbReference>
<dbReference type="Pfam" id="PF01885">
    <property type="entry name" value="PTS_2-RNA"/>
    <property type="match status" value="1"/>
</dbReference>
<dbReference type="InterPro" id="IPR042081">
    <property type="entry name" value="RNA_2'-PTrans_C"/>
</dbReference>
<dbReference type="GO" id="GO:0000215">
    <property type="term" value="F:tRNA 2'-phosphotransferase activity"/>
    <property type="evidence" value="ECO:0007669"/>
    <property type="project" value="UniProtKB-EC"/>
</dbReference>
<accession>A0A4S8QS44</accession>
<feature type="region of interest" description="Disordered" evidence="7">
    <location>
        <begin position="116"/>
        <end position="151"/>
    </location>
</feature>
<feature type="compositionally biased region" description="Basic and acidic residues" evidence="7">
    <location>
        <begin position="80"/>
        <end position="96"/>
    </location>
</feature>
<keyword evidence="5" id="KW-0520">NAD</keyword>
<reference evidence="8 9" key="1">
    <citation type="submission" date="2017-12" db="EMBL/GenBank/DDBJ databases">
        <title>Comparative genomics of Botrytis spp.</title>
        <authorList>
            <person name="Valero-Jimenez C.A."/>
            <person name="Tapia P."/>
            <person name="Veloso J."/>
            <person name="Silva-Moreno E."/>
            <person name="Staats M."/>
            <person name="Valdes J.H."/>
            <person name="Van Kan J.A.L."/>
        </authorList>
    </citation>
    <scope>NUCLEOTIDE SEQUENCE [LARGE SCALE GENOMIC DNA]</scope>
    <source>
        <strain evidence="8 9">MUCL435</strain>
    </source>
</reference>